<dbReference type="RefSeq" id="WP_203326103.1">
    <property type="nucleotide sequence ID" value="NZ_CP069213.1"/>
</dbReference>
<accession>A0ABX7G596</accession>
<dbReference type="EMBL" id="CP069213">
    <property type="protein sequence ID" value="QRH02496.1"/>
    <property type="molecule type" value="Genomic_DNA"/>
</dbReference>
<dbReference type="Proteomes" id="UP000596252">
    <property type="component" value="Chromosome"/>
</dbReference>
<reference evidence="1 2" key="1">
    <citation type="journal article" date="2012" name="Antonie Van Leeuwenhoek">
        <title>Shewanella litorisediminis sp. nov., a gammaproteobacterium isolated from a tidal flat sediment.</title>
        <authorList>
            <person name="Lee M.H."/>
            <person name="Yoon J.H."/>
        </authorList>
    </citation>
    <scope>NUCLEOTIDE SEQUENCE [LARGE SCALE GENOMIC DNA]</scope>
    <source>
        <strain evidence="1 2">SMK1-12</strain>
    </source>
</reference>
<evidence type="ECO:0000313" key="2">
    <source>
        <dbReference type="Proteomes" id="UP000596252"/>
    </source>
</evidence>
<sequence length="69" mass="8237">MRKPSNRKIAKKVRKDNFDEKFEHLVGEYQTAKAVLDTLEEDSVEYGQQKKQCDMLFANAERFFHSRQK</sequence>
<organism evidence="1 2">
    <name type="scientific">Shewanella litorisediminis</name>
    <dbReference type="NCBI Taxonomy" id="1173586"/>
    <lineage>
        <taxon>Bacteria</taxon>
        <taxon>Pseudomonadati</taxon>
        <taxon>Pseudomonadota</taxon>
        <taxon>Gammaproteobacteria</taxon>
        <taxon>Alteromonadales</taxon>
        <taxon>Shewanellaceae</taxon>
        <taxon>Shewanella</taxon>
    </lineage>
</organism>
<proteinExistence type="predicted"/>
<gene>
    <name evidence="1" type="ORF">JQC75_03470</name>
</gene>
<name>A0ABX7G596_9GAMM</name>
<protein>
    <submittedName>
        <fullName evidence="1">Uncharacterized protein</fullName>
    </submittedName>
</protein>
<evidence type="ECO:0000313" key="1">
    <source>
        <dbReference type="EMBL" id="QRH02496.1"/>
    </source>
</evidence>
<keyword evidence="2" id="KW-1185">Reference proteome</keyword>